<dbReference type="GO" id="GO:0008889">
    <property type="term" value="F:glycerophosphodiester phosphodiesterase activity"/>
    <property type="evidence" value="ECO:0007669"/>
    <property type="project" value="UniProtKB-EC"/>
</dbReference>
<evidence type="ECO:0000256" key="3">
    <source>
        <dbReference type="ARBA" id="ARBA00022801"/>
    </source>
</evidence>
<dbReference type="GO" id="GO:0046475">
    <property type="term" value="P:glycerophospholipid catabolic process"/>
    <property type="evidence" value="ECO:0007669"/>
    <property type="project" value="TreeGrafter"/>
</dbReference>
<evidence type="ECO:0000256" key="2">
    <source>
        <dbReference type="ARBA" id="ARBA00022798"/>
    </source>
</evidence>
<dbReference type="EC" id="3.1.4.46" evidence="1"/>
<evidence type="ECO:0000256" key="1">
    <source>
        <dbReference type="ARBA" id="ARBA00012247"/>
    </source>
</evidence>
<dbReference type="Pfam" id="PF03009">
    <property type="entry name" value="GDPD"/>
    <property type="match status" value="1"/>
</dbReference>
<accession>A0A2V0NWG6</accession>
<comment type="caution">
    <text evidence="7">The sequence shown here is derived from an EMBL/GenBank/DDBJ whole genome shotgun (WGS) entry which is preliminary data.</text>
</comment>
<gene>
    <name evidence="7" type="ORF">Rsub_03983</name>
</gene>
<dbReference type="PROSITE" id="PS51704">
    <property type="entry name" value="GP_PDE"/>
    <property type="match status" value="1"/>
</dbReference>
<evidence type="ECO:0000259" key="6">
    <source>
        <dbReference type="PROSITE" id="PS51704"/>
    </source>
</evidence>
<keyword evidence="8" id="KW-1185">Reference proteome</keyword>
<dbReference type="InParanoid" id="A0A2V0NWG6"/>
<dbReference type="SUPFAM" id="SSF51695">
    <property type="entry name" value="PLC-like phosphodiesterases"/>
    <property type="match status" value="1"/>
</dbReference>
<dbReference type="PANTHER" id="PTHR22958:SF1">
    <property type="entry name" value="GLYCEROPHOSPHOCHOLINE PHOSPHODIESTERASE GPCPD1"/>
    <property type="match status" value="1"/>
</dbReference>
<comment type="catalytic activity">
    <reaction evidence="4">
        <text>a sn-glycero-3-phosphodiester + H2O = an alcohol + sn-glycerol 3-phosphate + H(+)</text>
        <dbReference type="Rhea" id="RHEA:12969"/>
        <dbReference type="ChEBI" id="CHEBI:15377"/>
        <dbReference type="ChEBI" id="CHEBI:15378"/>
        <dbReference type="ChEBI" id="CHEBI:30879"/>
        <dbReference type="ChEBI" id="CHEBI:57597"/>
        <dbReference type="ChEBI" id="CHEBI:83408"/>
        <dbReference type="EC" id="3.1.4.46"/>
    </reaction>
</comment>
<dbReference type="PANTHER" id="PTHR22958">
    <property type="entry name" value="GLYCEROPHOSPHORYL DIESTER PHOSPHODIESTERASE"/>
    <property type="match status" value="1"/>
</dbReference>
<dbReference type="InterPro" id="IPR030395">
    <property type="entry name" value="GP_PDE_dom"/>
</dbReference>
<protein>
    <recommendedName>
        <fullName evidence="1">glycerophosphodiester phosphodiesterase</fullName>
        <ecNumber evidence="1">3.1.4.46</ecNumber>
    </recommendedName>
</protein>
<evidence type="ECO:0000313" key="7">
    <source>
        <dbReference type="EMBL" id="GBF91679.1"/>
    </source>
</evidence>
<organism evidence="7 8">
    <name type="scientific">Raphidocelis subcapitata</name>
    <dbReference type="NCBI Taxonomy" id="307507"/>
    <lineage>
        <taxon>Eukaryota</taxon>
        <taxon>Viridiplantae</taxon>
        <taxon>Chlorophyta</taxon>
        <taxon>core chlorophytes</taxon>
        <taxon>Chlorophyceae</taxon>
        <taxon>CS clade</taxon>
        <taxon>Sphaeropleales</taxon>
        <taxon>Selenastraceae</taxon>
        <taxon>Raphidocelis</taxon>
    </lineage>
</organism>
<dbReference type="AlphaFoldDB" id="A0A2V0NWG6"/>
<keyword evidence="3" id="KW-0378">Hydrolase</keyword>
<dbReference type="Proteomes" id="UP000247498">
    <property type="component" value="Unassembled WGS sequence"/>
</dbReference>
<dbReference type="EMBL" id="BDRX01000026">
    <property type="protein sequence ID" value="GBF91679.1"/>
    <property type="molecule type" value="Genomic_DNA"/>
</dbReference>
<feature type="domain" description="GP-PDE" evidence="6">
    <location>
        <begin position="7"/>
        <end position="346"/>
    </location>
</feature>
<name>A0A2V0NWG6_9CHLO</name>
<dbReference type="STRING" id="307507.A0A2V0NWG6"/>
<dbReference type="Gene3D" id="3.20.20.190">
    <property type="entry name" value="Phosphatidylinositol (PI) phosphodiesterase"/>
    <property type="match status" value="1"/>
</dbReference>
<evidence type="ECO:0000256" key="4">
    <source>
        <dbReference type="ARBA" id="ARBA00047512"/>
    </source>
</evidence>
<dbReference type="InterPro" id="IPR017946">
    <property type="entry name" value="PLC-like_Pdiesterase_TIM-brl"/>
</dbReference>
<evidence type="ECO:0000313" key="8">
    <source>
        <dbReference type="Proteomes" id="UP000247498"/>
    </source>
</evidence>
<dbReference type="OrthoDB" id="1058301at2759"/>
<dbReference type="InterPro" id="IPR051578">
    <property type="entry name" value="GDPD"/>
</dbReference>
<proteinExistence type="predicted"/>
<evidence type="ECO:0000256" key="5">
    <source>
        <dbReference type="SAM" id="MobiDB-lite"/>
    </source>
</evidence>
<feature type="region of interest" description="Disordered" evidence="5">
    <location>
        <begin position="116"/>
        <end position="140"/>
    </location>
</feature>
<reference evidence="7 8" key="1">
    <citation type="journal article" date="2018" name="Sci. Rep.">
        <title>Raphidocelis subcapitata (=Pseudokirchneriella subcapitata) provides an insight into genome evolution and environmental adaptations in the Sphaeropleales.</title>
        <authorList>
            <person name="Suzuki S."/>
            <person name="Yamaguchi H."/>
            <person name="Nakajima N."/>
            <person name="Kawachi M."/>
        </authorList>
    </citation>
    <scope>NUCLEOTIDE SEQUENCE [LARGE SCALE GENOMIC DNA]</scope>
    <source>
        <strain evidence="7 8">NIES-35</strain>
    </source>
</reference>
<keyword evidence="2" id="KW-0319">Glycerol metabolism</keyword>
<dbReference type="GO" id="GO:0006071">
    <property type="term" value="P:glycerol metabolic process"/>
    <property type="evidence" value="ECO:0007669"/>
    <property type="project" value="UniProtKB-KW"/>
</dbReference>
<sequence>MIQPWSIDVGGHRGMGANIIRANKLVPAYRENTLGSFQAAAATGASFVEFDVQVTADGTPVLWHDDTVDFGDPSAPTRVPVAGLTLPEFQALGGGGAAPRVVRSFWEEAAPAPADAAADAAAVADAPRGGSPPRARTPPRAWRCDVDEGFPTFEQLFCALPPGVGFDIEVKMATPRELAVTPAAEVDRVVGPVLAVAERCCPPAGAAAAAGAGAAPGRGERPIVFSSFDPDVCAALRARQSRWPVLLLSAGGREPHADARRAGLGAALRVAAGGGLDGLIVDSGALRDDPGFAAAVAAAGGGAGRRALRLLTYGADNDDPAWVLEQARLGVRGVICDDVPRVLAALRAAAAAAGAVAAVAAASAARAAGHGVAPAAGAVVRAAAA</sequence>